<evidence type="ECO:0000313" key="1">
    <source>
        <dbReference type="EMBL" id="KAK7952205.1"/>
    </source>
</evidence>
<organism evidence="1 2">
    <name type="scientific">Apiospora aurea</name>
    <dbReference type="NCBI Taxonomy" id="335848"/>
    <lineage>
        <taxon>Eukaryota</taxon>
        <taxon>Fungi</taxon>
        <taxon>Dikarya</taxon>
        <taxon>Ascomycota</taxon>
        <taxon>Pezizomycotina</taxon>
        <taxon>Sordariomycetes</taxon>
        <taxon>Xylariomycetidae</taxon>
        <taxon>Amphisphaeriales</taxon>
        <taxon>Apiosporaceae</taxon>
        <taxon>Apiospora</taxon>
    </lineage>
</organism>
<dbReference type="GeneID" id="92077217"/>
<dbReference type="EMBL" id="JAQQWE010000005">
    <property type="protein sequence ID" value="KAK7952205.1"/>
    <property type="molecule type" value="Genomic_DNA"/>
</dbReference>
<name>A0ABR1QE01_9PEZI</name>
<comment type="caution">
    <text evidence="1">The sequence shown here is derived from an EMBL/GenBank/DDBJ whole genome shotgun (WGS) entry which is preliminary data.</text>
</comment>
<reference evidence="1 2" key="1">
    <citation type="submission" date="2023-01" db="EMBL/GenBank/DDBJ databases">
        <title>Analysis of 21 Apiospora genomes using comparative genomics revels a genus with tremendous synthesis potential of carbohydrate active enzymes and secondary metabolites.</title>
        <authorList>
            <person name="Sorensen T."/>
        </authorList>
    </citation>
    <scope>NUCLEOTIDE SEQUENCE [LARGE SCALE GENOMIC DNA]</scope>
    <source>
        <strain evidence="1 2">CBS 24483</strain>
    </source>
</reference>
<protein>
    <submittedName>
        <fullName evidence="1">Uncharacterized protein</fullName>
    </submittedName>
</protein>
<dbReference type="RefSeq" id="XP_066700267.1">
    <property type="nucleotide sequence ID" value="XM_066844155.1"/>
</dbReference>
<keyword evidence="2" id="KW-1185">Reference proteome</keyword>
<sequence length="117" mass="12837">MLTQASSLTYDLWLKITAMPLSRVYSNMSPERMVGMDTTGIGASYEPVGMQAFPAYDLNEDGLWLFKTVASAVPLAIPMQDSESECLHKGKHGCEMKVTDDHPTGLCTQCRNGKCQS</sequence>
<evidence type="ECO:0000313" key="2">
    <source>
        <dbReference type="Proteomes" id="UP001391051"/>
    </source>
</evidence>
<proteinExistence type="predicted"/>
<dbReference type="Proteomes" id="UP001391051">
    <property type="component" value="Unassembled WGS sequence"/>
</dbReference>
<gene>
    <name evidence="1" type="ORF">PG986_007933</name>
</gene>
<accession>A0ABR1QE01</accession>